<organism evidence="2 3">
    <name type="scientific">Maliponia aquimaris</name>
    <dbReference type="NCBI Taxonomy" id="1673631"/>
    <lineage>
        <taxon>Bacteria</taxon>
        <taxon>Pseudomonadati</taxon>
        <taxon>Pseudomonadota</taxon>
        <taxon>Alphaproteobacteria</taxon>
        <taxon>Rhodobacterales</taxon>
        <taxon>Paracoccaceae</taxon>
        <taxon>Maliponia</taxon>
    </lineage>
</organism>
<dbReference type="AlphaFoldDB" id="A0A238L2T1"/>
<gene>
    <name evidence="2" type="ORF">MAA8898_04249</name>
</gene>
<protein>
    <recommendedName>
        <fullName evidence="4">Dihydroorotate dehydrogenase</fullName>
    </recommendedName>
</protein>
<evidence type="ECO:0000313" key="3">
    <source>
        <dbReference type="Proteomes" id="UP000207598"/>
    </source>
</evidence>
<keyword evidence="1" id="KW-1133">Transmembrane helix</keyword>
<reference evidence="2 3" key="1">
    <citation type="submission" date="2017-05" db="EMBL/GenBank/DDBJ databases">
        <authorList>
            <person name="Song R."/>
            <person name="Chenine A.L."/>
            <person name="Ruprecht R.M."/>
        </authorList>
    </citation>
    <scope>NUCLEOTIDE SEQUENCE [LARGE SCALE GENOMIC DNA]</scope>
    <source>
        <strain evidence="2 3">CECT 8898</strain>
    </source>
</reference>
<dbReference type="EMBL" id="FXYF01000015">
    <property type="protein sequence ID" value="SMX49287.1"/>
    <property type="molecule type" value="Genomic_DNA"/>
</dbReference>
<keyword evidence="1" id="KW-0472">Membrane</keyword>
<sequence length="140" mass="14342">MNWGIGTMTERKDNRNGLFAPFGGDEAALDGFFAAARATTPQPGGDFLARMEALALAEQPAARPTTGPVTPRRAGLVRQLREALGGWIGMAGLAAACAAGIWIGVSPPDSLSDYWGVDAAGLGTLGVDPLGGFDLSLLEG</sequence>
<evidence type="ECO:0000313" key="2">
    <source>
        <dbReference type="EMBL" id="SMX49287.1"/>
    </source>
</evidence>
<keyword evidence="3" id="KW-1185">Reference proteome</keyword>
<evidence type="ECO:0000256" key="1">
    <source>
        <dbReference type="SAM" id="Phobius"/>
    </source>
</evidence>
<proteinExistence type="predicted"/>
<dbReference type="Proteomes" id="UP000207598">
    <property type="component" value="Unassembled WGS sequence"/>
</dbReference>
<accession>A0A238L2T1</accession>
<evidence type="ECO:0008006" key="4">
    <source>
        <dbReference type="Google" id="ProtNLM"/>
    </source>
</evidence>
<keyword evidence="1" id="KW-0812">Transmembrane</keyword>
<name>A0A238L2T1_9RHOB</name>
<feature type="transmembrane region" description="Helical" evidence="1">
    <location>
        <begin position="83"/>
        <end position="105"/>
    </location>
</feature>